<keyword evidence="7 9" id="KW-0408">Iron</keyword>
<sequence length="343" mass="37054">MKKSLILSTVLASSVFAMSDAELLQSAKDAGLMPLPTTQKAIEAELSKSGVKANVYSKEKAELGKKLYFDPRLSKSSLISCNTCHNLGLGGVDGIPASTGHKWTPNPHHVNAPSVYNAILNTAQFWDGRASDLVDQAKGPLTAEPEMASTPELIESRLKSIPQYVKEFNKIYKDGISFDNAADAIATFERTLITPSRFDKFLNGDLNALSKEEKAGLGVFIDKGCIACHTGAILGGTMQAFEVAGKYEFANVGDFKGDANGMVRTPTLRNVEYTAPYFHNGAIWTLNDAIKAMGSVQLGINISDSEAKSIITFLKSLTGQMPQIIYPILPPSTDETPRPVLDY</sequence>
<keyword evidence="12" id="KW-0575">Peroxidase</keyword>
<comment type="cofactor">
    <cofactor evidence="8">
        <name>heme</name>
        <dbReference type="ChEBI" id="CHEBI:30413"/>
    </cofactor>
    <text evidence="8">Binds 2 heme groups.</text>
</comment>
<dbReference type="Pfam" id="PF03150">
    <property type="entry name" value="CCP_MauG"/>
    <property type="match status" value="1"/>
</dbReference>
<evidence type="ECO:0000256" key="5">
    <source>
        <dbReference type="ARBA" id="ARBA00022764"/>
    </source>
</evidence>
<keyword evidence="13" id="KW-1185">Reference proteome</keyword>
<evidence type="ECO:0000256" key="3">
    <source>
        <dbReference type="ARBA" id="ARBA00022723"/>
    </source>
</evidence>
<dbReference type="GO" id="GO:0009055">
    <property type="term" value="F:electron transfer activity"/>
    <property type="evidence" value="ECO:0007669"/>
    <property type="project" value="InterPro"/>
</dbReference>
<proteinExistence type="predicted"/>
<evidence type="ECO:0000313" key="13">
    <source>
        <dbReference type="Proteomes" id="UP000509414"/>
    </source>
</evidence>
<dbReference type="GO" id="GO:0046872">
    <property type="term" value="F:metal ion binding"/>
    <property type="evidence" value="ECO:0007669"/>
    <property type="project" value="UniProtKB-KW"/>
</dbReference>
<name>A0A7H9CMP9_9BACT</name>
<dbReference type="Pfam" id="PF00034">
    <property type="entry name" value="Cytochrom_C"/>
    <property type="match status" value="1"/>
</dbReference>
<evidence type="ECO:0000256" key="4">
    <source>
        <dbReference type="ARBA" id="ARBA00022729"/>
    </source>
</evidence>
<evidence type="ECO:0000256" key="6">
    <source>
        <dbReference type="ARBA" id="ARBA00023002"/>
    </source>
</evidence>
<keyword evidence="6" id="KW-0560">Oxidoreductase</keyword>
<reference evidence="12 13" key="1">
    <citation type="submission" date="2020-02" db="EMBL/GenBank/DDBJ databases">
        <title>Complete genome sequence of the novel Campylobacter species Candidatus Campylobacter infans.</title>
        <authorList>
            <person name="Duim B."/>
            <person name="Zomer A."/>
            <person name="van der Graaf L."/>
            <person name="Wagenaar J."/>
        </authorList>
    </citation>
    <scope>NUCLEOTIDE SEQUENCE [LARGE SCALE GENOMIC DNA]</scope>
    <source>
        <strain evidence="12 13">19S00001</strain>
    </source>
</reference>
<feature type="binding site" description="axial binding residue" evidence="9">
    <location>
        <position position="101"/>
    </location>
    <ligand>
        <name>heme c</name>
        <dbReference type="ChEBI" id="CHEBI:61717"/>
        <label>1</label>
    </ligand>
    <ligandPart>
        <name>Fe</name>
        <dbReference type="ChEBI" id="CHEBI:18248"/>
    </ligandPart>
</feature>
<feature type="binding site" description="covalent" evidence="8">
    <location>
        <position position="228"/>
    </location>
    <ligand>
        <name>heme c</name>
        <dbReference type="ChEBI" id="CHEBI:61717"/>
        <label>2</label>
    </ligand>
</feature>
<evidence type="ECO:0000256" key="9">
    <source>
        <dbReference type="PIRSR" id="PIRSR000294-2"/>
    </source>
</evidence>
<protein>
    <submittedName>
        <fullName evidence="12">Periplasmic diheme cytochrome c peroxidase</fullName>
    </submittedName>
</protein>
<dbReference type="GO" id="GO:0004130">
    <property type="term" value="F:cytochrome-c peroxidase activity"/>
    <property type="evidence" value="ECO:0007669"/>
    <property type="project" value="TreeGrafter"/>
</dbReference>
<gene>
    <name evidence="12" type="primary">ccpA</name>
    <name evidence="12" type="ORF">CINF_0999</name>
</gene>
<feature type="binding site" description="covalent" evidence="8">
    <location>
        <position position="81"/>
    </location>
    <ligand>
        <name>heme c</name>
        <dbReference type="ChEBI" id="CHEBI:61717"/>
        <label>1</label>
    </ligand>
</feature>
<dbReference type="GO" id="GO:0020037">
    <property type="term" value="F:heme binding"/>
    <property type="evidence" value="ECO:0007669"/>
    <property type="project" value="InterPro"/>
</dbReference>
<evidence type="ECO:0000313" key="12">
    <source>
        <dbReference type="EMBL" id="QLI05504.1"/>
    </source>
</evidence>
<dbReference type="PANTHER" id="PTHR30600">
    <property type="entry name" value="CYTOCHROME C PEROXIDASE-RELATED"/>
    <property type="match status" value="1"/>
</dbReference>
<evidence type="ECO:0000259" key="11">
    <source>
        <dbReference type="PROSITE" id="PS51007"/>
    </source>
</evidence>
<feature type="domain" description="Cytochrome c" evidence="11">
    <location>
        <begin position="59"/>
        <end position="169"/>
    </location>
</feature>
<feature type="binding site" description="covalent" evidence="8">
    <location>
        <position position="84"/>
    </location>
    <ligand>
        <name>heme c</name>
        <dbReference type="ChEBI" id="CHEBI:61717"/>
        <label>1</label>
    </ligand>
</feature>
<comment type="PTM">
    <text evidence="8">Binds 2 heme groups per subunit.</text>
</comment>
<keyword evidence="3 9" id="KW-0479">Metal-binding</keyword>
<organism evidence="12 13">
    <name type="scientific">Candidatus Campylobacter infans</name>
    <dbReference type="NCBI Taxonomy" id="2561898"/>
    <lineage>
        <taxon>Bacteria</taxon>
        <taxon>Pseudomonadati</taxon>
        <taxon>Campylobacterota</taxon>
        <taxon>Epsilonproteobacteria</taxon>
        <taxon>Campylobacterales</taxon>
        <taxon>Campylobacteraceae</taxon>
        <taxon>Campylobacter</taxon>
    </lineage>
</organism>
<dbReference type="PIRSF" id="PIRSF000294">
    <property type="entry name" value="Cytochrome-c_peroxidase"/>
    <property type="match status" value="1"/>
</dbReference>
<feature type="domain" description="Cytochrome c" evidence="11">
    <location>
        <begin position="211"/>
        <end position="318"/>
    </location>
</feature>
<dbReference type="Proteomes" id="UP000509414">
    <property type="component" value="Chromosome"/>
</dbReference>
<keyword evidence="5" id="KW-0574">Periplasm</keyword>
<dbReference type="InterPro" id="IPR036909">
    <property type="entry name" value="Cyt_c-like_dom_sf"/>
</dbReference>
<accession>A0A7H9CMP9</accession>
<evidence type="ECO:0000256" key="8">
    <source>
        <dbReference type="PIRSR" id="PIRSR000294-1"/>
    </source>
</evidence>
<dbReference type="InterPro" id="IPR004852">
    <property type="entry name" value="Di-haem_cyt_c_peroxidsae"/>
</dbReference>
<dbReference type="PANTHER" id="PTHR30600:SF7">
    <property type="entry name" value="CYTOCHROME C PEROXIDASE-RELATED"/>
    <property type="match status" value="1"/>
</dbReference>
<feature type="chain" id="PRO_5028897454" evidence="10">
    <location>
        <begin position="20"/>
        <end position="343"/>
    </location>
</feature>
<keyword evidence="2 8" id="KW-0349">Heme</keyword>
<dbReference type="InterPro" id="IPR051395">
    <property type="entry name" value="Cytochrome_c_Peroxidase/MauG"/>
</dbReference>
<dbReference type="AlphaFoldDB" id="A0A7H9CMP9"/>
<evidence type="ECO:0000256" key="1">
    <source>
        <dbReference type="ARBA" id="ARBA00004418"/>
    </source>
</evidence>
<feature type="binding site" description="covalent" evidence="8">
    <location>
        <position position="225"/>
    </location>
    <ligand>
        <name>heme c</name>
        <dbReference type="ChEBI" id="CHEBI:61717"/>
        <label>2</label>
    </ligand>
</feature>
<keyword evidence="4 10" id="KW-0732">Signal</keyword>
<dbReference type="EMBL" id="CP049075">
    <property type="protein sequence ID" value="QLI05504.1"/>
    <property type="molecule type" value="Genomic_DNA"/>
</dbReference>
<comment type="subcellular location">
    <subcellularLocation>
        <location evidence="1">Periplasm</location>
    </subcellularLocation>
</comment>
<dbReference type="InterPro" id="IPR026259">
    <property type="entry name" value="MauG/Cytc_peroxidase"/>
</dbReference>
<dbReference type="SUPFAM" id="SSF46626">
    <property type="entry name" value="Cytochrome c"/>
    <property type="match status" value="2"/>
</dbReference>
<dbReference type="PROSITE" id="PS51007">
    <property type="entry name" value="CYTC"/>
    <property type="match status" value="2"/>
</dbReference>
<dbReference type="Gene3D" id="1.10.760.10">
    <property type="entry name" value="Cytochrome c-like domain"/>
    <property type="match status" value="2"/>
</dbReference>
<feature type="binding site" description="axial binding residue" evidence="9">
    <location>
        <position position="85"/>
    </location>
    <ligand>
        <name>heme c</name>
        <dbReference type="ChEBI" id="CHEBI:61717"/>
        <label>1</label>
    </ligand>
    <ligandPart>
        <name>Fe</name>
        <dbReference type="ChEBI" id="CHEBI:18248"/>
    </ligandPart>
</feature>
<dbReference type="RefSeq" id="WP_179974714.1">
    <property type="nucleotide sequence ID" value="NZ_CP049075.1"/>
</dbReference>
<dbReference type="GO" id="GO:0042597">
    <property type="term" value="C:periplasmic space"/>
    <property type="evidence" value="ECO:0007669"/>
    <property type="project" value="UniProtKB-SubCell"/>
</dbReference>
<feature type="binding site" description="axial binding residue" evidence="9">
    <location>
        <position position="229"/>
    </location>
    <ligand>
        <name>heme c</name>
        <dbReference type="ChEBI" id="CHEBI:61717"/>
        <label>2</label>
    </ligand>
    <ligandPart>
        <name>Fe</name>
        <dbReference type="ChEBI" id="CHEBI:18248"/>
    </ligandPart>
</feature>
<dbReference type="KEGG" id="cinf:CINF_0999"/>
<evidence type="ECO:0000256" key="7">
    <source>
        <dbReference type="ARBA" id="ARBA00023004"/>
    </source>
</evidence>
<feature type="signal peptide" evidence="10">
    <location>
        <begin position="1"/>
        <end position="19"/>
    </location>
</feature>
<dbReference type="InterPro" id="IPR009056">
    <property type="entry name" value="Cyt_c-like_dom"/>
</dbReference>
<evidence type="ECO:0000256" key="10">
    <source>
        <dbReference type="SAM" id="SignalP"/>
    </source>
</evidence>
<feature type="binding site" description="axial binding residue" evidence="9">
    <location>
        <position position="293"/>
    </location>
    <ligand>
        <name>heme c</name>
        <dbReference type="ChEBI" id="CHEBI:61717"/>
        <label>2</label>
    </ligand>
    <ligandPart>
        <name>Fe</name>
        <dbReference type="ChEBI" id="CHEBI:18248"/>
    </ligandPart>
</feature>
<evidence type="ECO:0000256" key="2">
    <source>
        <dbReference type="ARBA" id="ARBA00022617"/>
    </source>
</evidence>